<dbReference type="InParanoid" id="A2F022"/>
<dbReference type="AlphaFoldDB" id="A2F022"/>
<dbReference type="SMR" id="A2F022"/>
<organism evidence="4 5">
    <name type="scientific">Trichomonas vaginalis (strain ATCC PRA-98 / G3)</name>
    <dbReference type="NCBI Taxonomy" id="412133"/>
    <lineage>
        <taxon>Eukaryota</taxon>
        <taxon>Metamonada</taxon>
        <taxon>Parabasalia</taxon>
        <taxon>Trichomonadida</taxon>
        <taxon>Trichomonadidae</taxon>
        <taxon>Trichomonas</taxon>
    </lineage>
</organism>
<reference evidence="4" key="1">
    <citation type="submission" date="2006-10" db="EMBL/GenBank/DDBJ databases">
        <authorList>
            <person name="Amadeo P."/>
            <person name="Zhao Q."/>
            <person name="Wortman J."/>
            <person name="Fraser-Liggett C."/>
            <person name="Carlton J."/>
        </authorList>
    </citation>
    <scope>NUCLEOTIDE SEQUENCE</scope>
    <source>
        <strain evidence="4">G3</strain>
    </source>
</reference>
<keyword evidence="5" id="KW-1185">Reference proteome</keyword>
<proteinExistence type="inferred from homology"/>
<reference evidence="4" key="2">
    <citation type="journal article" date="2007" name="Science">
        <title>Draft genome sequence of the sexually transmitted pathogen Trichomonas vaginalis.</title>
        <authorList>
            <person name="Carlton J.M."/>
            <person name="Hirt R.P."/>
            <person name="Silva J.C."/>
            <person name="Delcher A.L."/>
            <person name="Schatz M."/>
            <person name="Zhao Q."/>
            <person name="Wortman J.R."/>
            <person name="Bidwell S.L."/>
            <person name="Alsmark U.C.M."/>
            <person name="Besteiro S."/>
            <person name="Sicheritz-Ponten T."/>
            <person name="Noel C.J."/>
            <person name="Dacks J.B."/>
            <person name="Foster P.G."/>
            <person name="Simillion C."/>
            <person name="Van de Peer Y."/>
            <person name="Miranda-Saavedra D."/>
            <person name="Barton G.J."/>
            <person name="Westrop G.D."/>
            <person name="Mueller S."/>
            <person name="Dessi D."/>
            <person name="Fiori P.L."/>
            <person name="Ren Q."/>
            <person name="Paulsen I."/>
            <person name="Zhang H."/>
            <person name="Bastida-Corcuera F.D."/>
            <person name="Simoes-Barbosa A."/>
            <person name="Brown M.T."/>
            <person name="Hayes R.D."/>
            <person name="Mukherjee M."/>
            <person name="Okumura C.Y."/>
            <person name="Schneider R."/>
            <person name="Smith A.J."/>
            <person name="Vanacova S."/>
            <person name="Villalvazo M."/>
            <person name="Haas B.J."/>
            <person name="Pertea M."/>
            <person name="Feldblyum T.V."/>
            <person name="Utterback T.R."/>
            <person name="Shu C.L."/>
            <person name="Osoegawa K."/>
            <person name="de Jong P.J."/>
            <person name="Hrdy I."/>
            <person name="Horvathova L."/>
            <person name="Zubacova Z."/>
            <person name="Dolezal P."/>
            <person name="Malik S.B."/>
            <person name="Logsdon J.M. Jr."/>
            <person name="Henze K."/>
            <person name="Gupta A."/>
            <person name="Wang C.C."/>
            <person name="Dunne R.L."/>
            <person name="Upcroft J.A."/>
            <person name="Upcroft P."/>
            <person name="White O."/>
            <person name="Salzberg S.L."/>
            <person name="Tang P."/>
            <person name="Chiu C.-H."/>
            <person name="Lee Y.-S."/>
            <person name="Embley T.M."/>
            <person name="Coombs G.H."/>
            <person name="Mottram J.C."/>
            <person name="Tachezy J."/>
            <person name="Fraser-Liggett C.M."/>
            <person name="Johnson P.J."/>
        </authorList>
    </citation>
    <scope>NUCLEOTIDE SEQUENCE [LARGE SCALE GENOMIC DNA]</scope>
    <source>
        <strain evidence="4">G3</strain>
    </source>
</reference>
<dbReference type="OrthoDB" id="29145at2759"/>
<dbReference type="Proteomes" id="UP000001542">
    <property type="component" value="Unassembled WGS sequence"/>
</dbReference>
<dbReference type="PANTHER" id="PTHR23316">
    <property type="entry name" value="IMPORTIN ALPHA"/>
    <property type="match status" value="1"/>
</dbReference>
<dbReference type="Gene3D" id="1.25.10.10">
    <property type="entry name" value="Leucine-rich Repeat Variant"/>
    <property type="match status" value="1"/>
</dbReference>
<dbReference type="InterPro" id="IPR016024">
    <property type="entry name" value="ARM-type_fold"/>
</dbReference>
<dbReference type="RefSeq" id="XP_001314282.1">
    <property type="nucleotide sequence ID" value="XM_001314264.1"/>
</dbReference>
<gene>
    <name evidence="4" type="ORF">TVAG_108810</name>
</gene>
<dbReference type="SUPFAM" id="SSF48371">
    <property type="entry name" value="ARM repeat"/>
    <property type="match status" value="1"/>
</dbReference>
<keyword evidence="2" id="KW-0813">Transport</keyword>
<comment type="similarity">
    <text evidence="1">Belongs to the importin alpha family.</text>
</comment>
<dbReference type="KEGG" id="tva:4759553"/>
<evidence type="ECO:0000256" key="3">
    <source>
        <dbReference type="ARBA" id="ARBA00022927"/>
    </source>
</evidence>
<dbReference type="GO" id="GO:0015031">
    <property type="term" value="P:protein transport"/>
    <property type="evidence" value="ECO:0007669"/>
    <property type="project" value="UniProtKB-KW"/>
</dbReference>
<evidence type="ECO:0000313" key="5">
    <source>
        <dbReference type="Proteomes" id="UP000001542"/>
    </source>
</evidence>
<evidence type="ECO:0000313" key="4">
    <source>
        <dbReference type="EMBL" id="EAY01724.1"/>
    </source>
</evidence>
<dbReference type="STRING" id="5722.A2F022"/>
<dbReference type="InterPro" id="IPR011989">
    <property type="entry name" value="ARM-like"/>
</dbReference>
<keyword evidence="3" id="KW-0653">Protein transport</keyword>
<dbReference type="OMA" id="CEAMMPL"/>
<sequence length="490" mass="55007">MHRSGSQDLGILNDNQYLEESGADLRNYRDQLQKDRNSRTLMMRASKHPSIGKLRLGKCSSPSLGPPSLLTAEQEEKFLPEHIQQVLESHDDTEIQNLINSINAEISEKPRVVLIVTRNSIIFEPLVEALDAGLNENTIISLFSFISLLFINAKTTINELVDSDLCVPLLNFLSSDSQTLVSASFELIVTISENSSYGRDAMLSFGIHTILMDYAKNSTDNSMIESCCHALNTIFMNQDPIEGSTLLETVGPLTELLNIESTQALQSIIDTFVEITNKLPSIITTLYDLQLYPLIVSFLDNEELAGSTLPLIGNMCVAHPPQIRTMLELNIYDKLMSFINTQYTTQVFWILSNMLESAPSLVLPTIPSDFISQVITAIPTGIYEVKKEAAYLISTLITFSDLNDMPKFMNDDITDILVEMIGCGVVLIALRCIDTFLRFIQYINLHNEYSEYLVTLSETDIRDRLEELSGPAILLEHSEYLMNQILRVEN</sequence>
<dbReference type="VEuPathDB" id="TrichDB:TVAGG3_0373770"/>
<evidence type="ECO:0008006" key="6">
    <source>
        <dbReference type="Google" id="ProtNLM"/>
    </source>
</evidence>
<accession>A2F022</accession>
<name>A2F022_TRIV3</name>
<protein>
    <recommendedName>
        <fullName evidence="6">Armadillo/beta-catenin-like repeat family protein</fullName>
    </recommendedName>
</protein>
<evidence type="ECO:0000256" key="1">
    <source>
        <dbReference type="ARBA" id="ARBA00010394"/>
    </source>
</evidence>
<dbReference type="EMBL" id="DS113558">
    <property type="protein sequence ID" value="EAY01724.1"/>
    <property type="molecule type" value="Genomic_DNA"/>
</dbReference>
<dbReference type="VEuPathDB" id="TrichDB:TVAG_108810"/>
<evidence type="ECO:0000256" key="2">
    <source>
        <dbReference type="ARBA" id="ARBA00022448"/>
    </source>
</evidence>